<evidence type="ECO:0000313" key="4">
    <source>
        <dbReference type="EMBL" id="AFP42554.1"/>
    </source>
</evidence>
<gene>
    <name evidence="4" type="ordered locus">MSMEI_6124</name>
</gene>
<dbReference type="SMART" id="SM00228">
    <property type="entry name" value="PDZ"/>
    <property type="match status" value="1"/>
</dbReference>
<dbReference type="PANTHER" id="PTHR43343">
    <property type="entry name" value="PEPTIDASE S12"/>
    <property type="match status" value="1"/>
</dbReference>
<dbReference type="Proteomes" id="UP000006158">
    <property type="component" value="Chromosome"/>
</dbReference>
<dbReference type="PANTHER" id="PTHR43343:SF3">
    <property type="entry name" value="PROTEASE DO-LIKE 8, CHLOROPLASTIC"/>
    <property type="match status" value="1"/>
</dbReference>
<organism evidence="4 5">
    <name type="scientific">Mycolicibacterium smegmatis (strain ATCC 700084 / mc(2)155)</name>
    <name type="common">Mycobacterium smegmatis</name>
    <dbReference type="NCBI Taxonomy" id="246196"/>
    <lineage>
        <taxon>Bacteria</taxon>
        <taxon>Bacillati</taxon>
        <taxon>Actinomycetota</taxon>
        <taxon>Actinomycetes</taxon>
        <taxon>Mycobacteriales</taxon>
        <taxon>Mycobacteriaceae</taxon>
        <taxon>Mycolicibacterium</taxon>
    </lineage>
</organism>
<dbReference type="InterPro" id="IPR009003">
    <property type="entry name" value="Peptidase_S1_PA"/>
</dbReference>
<sequence length="356" mass="36201">MSARVDSDVSRRQDGCMGKPRSRQFGSVILAALVAFATLLLPAAPAAAEPADPLAAAAAVEPAVARIDTVVDYQQAYGVGTGFVLSPNGEVLTNYHVVQGANTINATVNGASFMADLVGYNRRADIAVLQLRGAGGLPTASIGDSRSLVEGEPVVALGNAYGSNAPLTREVGTVTAFGRTVNAEDSLTGTKDELTGLIEFAAPVRAGDSGGPVVDGAGQVVGVTTAASVNFRMGPGGKGFAIPINDAMAVANQIRSRTPSPEVHIGPPTLLGVGVRTAQRSGGGVIIQDVLRGGPAEAAGLVPGDILMSIEGTLLDTARTLTLVLDQHYPGDVVDLTWRDRGGFDRNGKATLAAGP</sequence>
<dbReference type="GO" id="GO:0006508">
    <property type="term" value="P:proteolysis"/>
    <property type="evidence" value="ECO:0007669"/>
    <property type="project" value="UniProtKB-KW"/>
</dbReference>
<evidence type="ECO:0000256" key="1">
    <source>
        <dbReference type="ARBA" id="ARBA00022670"/>
    </source>
</evidence>
<dbReference type="SUPFAM" id="SSF50494">
    <property type="entry name" value="Trypsin-like serine proteases"/>
    <property type="match status" value="1"/>
</dbReference>
<dbReference type="Gene3D" id="2.40.10.120">
    <property type="match status" value="1"/>
</dbReference>
<dbReference type="InterPro" id="IPR001478">
    <property type="entry name" value="PDZ"/>
</dbReference>
<proteinExistence type="predicted"/>
<protein>
    <submittedName>
        <fullName evidence="4">Serine protease PepA</fullName>
    </submittedName>
</protein>
<reference evidence="4 5" key="2">
    <citation type="journal article" date="2009" name="Genome Res.">
        <title>Ortho-proteogenomics: multiple proteomes investigation through orthology and a new MS-based protocol.</title>
        <authorList>
            <person name="Gallien S."/>
            <person name="Perrodou E."/>
            <person name="Carapito C."/>
            <person name="Deshayes C."/>
            <person name="Reyrat J.M."/>
            <person name="Van Dorsselaer A."/>
            <person name="Poch O."/>
            <person name="Schaeffer C."/>
            <person name="Lecompte O."/>
        </authorList>
    </citation>
    <scope>NUCLEOTIDE SEQUENCE [LARGE SCALE GENOMIC DNA]</scope>
    <source>
        <strain evidence="5">ATCC 700084 / mc(2)155</strain>
    </source>
</reference>
<evidence type="ECO:0000313" key="5">
    <source>
        <dbReference type="Proteomes" id="UP000006158"/>
    </source>
</evidence>
<dbReference type="SUPFAM" id="SSF50156">
    <property type="entry name" value="PDZ domain-like"/>
    <property type="match status" value="1"/>
</dbReference>
<dbReference type="InterPro" id="IPR001940">
    <property type="entry name" value="Peptidase_S1C"/>
</dbReference>
<dbReference type="PATRIC" id="fig|246196.56.peg.6249"/>
<accession>I7GGA6</accession>
<dbReference type="KEGG" id="msg:MSMEI_6124"/>
<evidence type="ECO:0000259" key="3">
    <source>
        <dbReference type="PROSITE" id="PS50106"/>
    </source>
</evidence>
<dbReference type="GO" id="GO:0004252">
    <property type="term" value="F:serine-type endopeptidase activity"/>
    <property type="evidence" value="ECO:0007669"/>
    <property type="project" value="InterPro"/>
</dbReference>
<dbReference type="AlphaFoldDB" id="I7GGA6"/>
<dbReference type="Pfam" id="PF13180">
    <property type="entry name" value="PDZ_2"/>
    <property type="match status" value="1"/>
</dbReference>
<dbReference type="PROSITE" id="PS50106">
    <property type="entry name" value="PDZ"/>
    <property type="match status" value="1"/>
</dbReference>
<dbReference type="EMBL" id="CP001663">
    <property type="protein sequence ID" value="AFP42554.1"/>
    <property type="molecule type" value="Genomic_DNA"/>
</dbReference>
<dbReference type="PRINTS" id="PR00834">
    <property type="entry name" value="PROTEASES2C"/>
</dbReference>
<feature type="domain" description="PDZ" evidence="3">
    <location>
        <begin position="266"/>
        <end position="313"/>
    </location>
</feature>
<keyword evidence="1 4" id="KW-0645">Protease</keyword>
<dbReference type="Pfam" id="PF13365">
    <property type="entry name" value="Trypsin_2"/>
    <property type="match status" value="1"/>
</dbReference>
<dbReference type="InterPro" id="IPR051201">
    <property type="entry name" value="Chloro_Bact_Ser_Proteases"/>
</dbReference>
<dbReference type="Gene3D" id="2.30.42.10">
    <property type="match status" value="1"/>
</dbReference>
<dbReference type="InterPro" id="IPR036034">
    <property type="entry name" value="PDZ_sf"/>
</dbReference>
<keyword evidence="2" id="KW-0378">Hydrolase</keyword>
<evidence type="ECO:0000256" key="2">
    <source>
        <dbReference type="ARBA" id="ARBA00022801"/>
    </source>
</evidence>
<reference evidence="4 5" key="1">
    <citation type="journal article" date="2007" name="Genome Biol.">
        <title>Interrupted coding sequences in Mycobacterium smegmatis: authentic mutations or sequencing errors?</title>
        <authorList>
            <person name="Deshayes C."/>
            <person name="Perrodou E."/>
            <person name="Gallien S."/>
            <person name="Euphrasie D."/>
            <person name="Schaeffer C."/>
            <person name="Van-Dorsselaer A."/>
            <person name="Poch O."/>
            <person name="Lecompte O."/>
            <person name="Reyrat J.M."/>
        </authorList>
    </citation>
    <scope>NUCLEOTIDE SEQUENCE [LARGE SCALE GENOMIC DNA]</scope>
    <source>
        <strain evidence="5">ATCC 700084 / mc(2)155</strain>
    </source>
</reference>
<name>I7GGA6_MYCS2</name>